<gene>
    <name evidence="2" type="primary">orf4</name>
</gene>
<feature type="transmembrane region" description="Helical" evidence="1">
    <location>
        <begin position="29"/>
        <end position="49"/>
    </location>
</feature>
<reference evidence="2 3" key="1">
    <citation type="journal article" date="2013" name="PLoS ONE">
        <title>Characterization and Phylogenetic Analysis of the Mitochondrial Genome of Glarea lozoyensis Indicates High Diversity within the Order Helotiales.</title>
        <authorList>
            <person name="Youssar L."/>
            <person name="Gruening B.A."/>
            <person name="Guenther S."/>
            <person name="Huettel W."/>
        </authorList>
    </citation>
    <scope>NUCLEOTIDE SEQUENCE [LARGE SCALE GENOMIC DNA]</scope>
    <source>
        <strain evidence="3">ATCC 74030 / MF5533</strain>
    </source>
</reference>
<geneLocation type="mitochondrion" evidence="2"/>
<dbReference type="AlphaFoldDB" id="R9UST9"/>
<name>R9UST9_GLAL7</name>
<accession>R9UST9</accession>
<proteinExistence type="predicted"/>
<keyword evidence="1" id="KW-0472">Membrane</keyword>
<dbReference type="InParanoid" id="R9UST9"/>
<dbReference type="HOGENOM" id="CLU_3068870_0_0_1"/>
<dbReference type="EMBL" id="KF169905">
    <property type="protein sequence ID" value="AGN74488.1"/>
    <property type="molecule type" value="Genomic_DNA"/>
</dbReference>
<evidence type="ECO:0000313" key="3">
    <source>
        <dbReference type="Proteomes" id="UP000005446"/>
    </source>
</evidence>
<evidence type="ECO:0000313" key="2">
    <source>
        <dbReference type="EMBL" id="AGN74488.1"/>
    </source>
</evidence>
<keyword evidence="3" id="KW-1185">Reference proteome</keyword>
<keyword evidence="1" id="KW-0812">Transmembrane</keyword>
<dbReference type="Proteomes" id="UP000005446">
    <property type="component" value="Mitochondrion MT"/>
</dbReference>
<keyword evidence="1" id="KW-1133">Transmembrane helix</keyword>
<organism evidence="2 3">
    <name type="scientific">Glarea lozoyensis (strain ATCC 74030 / MF5533)</name>
    <dbReference type="NCBI Taxonomy" id="1104152"/>
    <lineage>
        <taxon>Eukaryota</taxon>
        <taxon>Fungi</taxon>
        <taxon>Dikarya</taxon>
        <taxon>Ascomycota</taxon>
        <taxon>Pezizomycotina</taxon>
        <taxon>Leotiomycetes</taxon>
        <taxon>Helotiales</taxon>
        <taxon>Helotiaceae</taxon>
        <taxon>Glarea</taxon>
    </lineage>
</organism>
<protein>
    <submittedName>
        <fullName evidence="2">Uncharacterized protein</fullName>
    </submittedName>
</protein>
<evidence type="ECO:0000256" key="1">
    <source>
        <dbReference type="SAM" id="Phobius"/>
    </source>
</evidence>
<sequence>MISIVRNYINYFFNTWAKFRSGINNTTQIVVFFIVKKIYIFLYIVYYRLDKKK</sequence>
<keyword evidence="2" id="KW-0496">Mitochondrion</keyword>